<dbReference type="InterPro" id="IPR013870">
    <property type="entry name" value="Ribosomal_mL54"/>
</dbReference>
<keyword evidence="5" id="KW-0687">Ribonucleoprotein</keyword>
<keyword evidence="4" id="KW-0496">Mitochondrion</keyword>
<dbReference type="GO" id="GO:0003735">
    <property type="term" value="F:structural constituent of ribosome"/>
    <property type="evidence" value="ECO:0007669"/>
    <property type="project" value="TreeGrafter"/>
</dbReference>
<evidence type="ECO:0000256" key="7">
    <source>
        <dbReference type="ARBA" id="ARBA00035179"/>
    </source>
</evidence>
<dbReference type="AlphaFoldDB" id="A0A1U7LP81"/>
<dbReference type="STRING" id="1198029.A0A1U7LP81"/>
<dbReference type="PANTHER" id="PTHR28595:SF1">
    <property type="entry name" value="LARGE RIBOSOMAL SUBUNIT PROTEIN ML54"/>
    <property type="match status" value="1"/>
</dbReference>
<keyword evidence="2" id="KW-0809">Transit peptide</keyword>
<reference evidence="9 10" key="1">
    <citation type="submission" date="2016-04" db="EMBL/GenBank/DDBJ databases">
        <title>Evolutionary innovation and constraint leading to complex multicellularity in the Ascomycota.</title>
        <authorList>
            <person name="Cisse O."/>
            <person name="Nguyen A."/>
            <person name="Hewitt D.A."/>
            <person name="Jedd G."/>
            <person name="Stajich J.E."/>
        </authorList>
    </citation>
    <scope>NUCLEOTIDE SEQUENCE [LARGE SCALE GENOMIC DNA]</scope>
    <source>
        <strain evidence="9 10">DAH-3</strain>
    </source>
</reference>
<evidence type="ECO:0000256" key="4">
    <source>
        <dbReference type="ARBA" id="ARBA00023128"/>
    </source>
</evidence>
<sequence length="124" mass="13823">MTAVGPFAHLLQIIPRINVPSGIRNRLYSASRTFEASSLIPTSSCPEGTILKGLNILKLGSDPVALPESEYPSWLWTISNGGKRIDPKKSDSPVVNHEHWKTREFQRKQNKDSIKLSNLLSNTK</sequence>
<evidence type="ECO:0000256" key="5">
    <source>
        <dbReference type="ARBA" id="ARBA00023274"/>
    </source>
</evidence>
<dbReference type="EMBL" id="LXFE01000870">
    <property type="protein sequence ID" value="OLL24331.1"/>
    <property type="molecule type" value="Genomic_DNA"/>
</dbReference>
<organism evidence="9 10">
    <name type="scientific">Neolecta irregularis (strain DAH-3)</name>
    <dbReference type="NCBI Taxonomy" id="1198029"/>
    <lineage>
        <taxon>Eukaryota</taxon>
        <taxon>Fungi</taxon>
        <taxon>Dikarya</taxon>
        <taxon>Ascomycota</taxon>
        <taxon>Taphrinomycotina</taxon>
        <taxon>Neolectales</taxon>
        <taxon>Neolectaceae</taxon>
        <taxon>Neolecta</taxon>
    </lineage>
</organism>
<evidence type="ECO:0000256" key="8">
    <source>
        <dbReference type="SAM" id="MobiDB-lite"/>
    </source>
</evidence>
<evidence type="ECO:0000256" key="6">
    <source>
        <dbReference type="ARBA" id="ARBA00033752"/>
    </source>
</evidence>
<dbReference type="Pfam" id="PF08561">
    <property type="entry name" value="Ribosomal_L37"/>
    <property type="match status" value="1"/>
</dbReference>
<name>A0A1U7LP81_NEOID</name>
<dbReference type="Proteomes" id="UP000186594">
    <property type="component" value="Unassembled WGS sequence"/>
</dbReference>
<dbReference type="OrthoDB" id="10252718at2759"/>
<keyword evidence="3 9" id="KW-0689">Ribosomal protein</keyword>
<dbReference type="OMA" id="WLWSIAT"/>
<comment type="caution">
    <text evidence="9">The sequence shown here is derived from an EMBL/GenBank/DDBJ whole genome shotgun (WGS) entry which is preliminary data.</text>
</comment>
<evidence type="ECO:0000313" key="9">
    <source>
        <dbReference type="EMBL" id="OLL24331.1"/>
    </source>
</evidence>
<evidence type="ECO:0000256" key="2">
    <source>
        <dbReference type="ARBA" id="ARBA00022946"/>
    </source>
</evidence>
<feature type="region of interest" description="Disordered" evidence="8">
    <location>
        <begin position="85"/>
        <end position="108"/>
    </location>
</feature>
<comment type="subcellular location">
    <subcellularLocation>
        <location evidence="1">Mitochondrion</location>
    </subcellularLocation>
</comment>
<proteinExistence type="inferred from homology"/>
<comment type="similarity">
    <text evidence="6">Belongs to the mitochondrion-specific ribosomal protein mL54 family.</text>
</comment>
<keyword evidence="10" id="KW-1185">Reference proteome</keyword>
<dbReference type="GO" id="GO:0005762">
    <property type="term" value="C:mitochondrial large ribosomal subunit"/>
    <property type="evidence" value="ECO:0007669"/>
    <property type="project" value="TreeGrafter"/>
</dbReference>
<dbReference type="PANTHER" id="PTHR28595">
    <property type="entry name" value="39S RIBOSOMAL PROTEIN L54, MITOCHONDRIAL"/>
    <property type="match status" value="1"/>
</dbReference>
<evidence type="ECO:0000313" key="10">
    <source>
        <dbReference type="Proteomes" id="UP000186594"/>
    </source>
</evidence>
<gene>
    <name evidence="9" type="ORF">NEOLI_004480</name>
</gene>
<accession>A0A1U7LP81</accession>
<evidence type="ECO:0000256" key="1">
    <source>
        <dbReference type="ARBA" id="ARBA00004173"/>
    </source>
</evidence>
<evidence type="ECO:0000256" key="3">
    <source>
        <dbReference type="ARBA" id="ARBA00022980"/>
    </source>
</evidence>
<protein>
    <recommendedName>
        <fullName evidence="7">Large ribosomal subunit protein mL54</fullName>
    </recommendedName>
</protein>